<organism evidence="2 3">
    <name type="scientific">Mycena chlorophos</name>
    <name type="common">Agaric fungus</name>
    <name type="synonym">Agaricus chlorophos</name>
    <dbReference type="NCBI Taxonomy" id="658473"/>
    <lineage>
        <taxon>Eukaryota</taxon>
        <taxon>Fungi</taxon>
        <taxon>Dikarya</taxon>
        <taxon>Basidiomycota</taxon>
        <taxon>Agaricomycotina</taxon>
        <taxon>Agaricomycetes</taxon>
        <taxon>Agaricomycetidae</taxon>
        <taxon>Agaricales</taxon>
        <taxon>Marasmiineae</taxon>
        <taxon>Mycenaceae</taxon>
        <taxon>Mycena</taxon>
    </lineage>
</organism>
<feature type="region of interest" description="Disordered" evidence="1">
    <location>
        <begin position="53"/>
        <end position="95"/>
    </location>
</feature>
<evidence type="ECO:0000313" key="2">
    <source>
        <dbReference type="EMBL" id="GAT53542.1"/>
    </source>
</evidence>
<feature type="compositionally biased region" description="Acidic residues" evidence="1">
    <location>
        <begin position="82"/>
        <end position="95"/>
    </location>
</feature>
<gene>
    <name evidence="2" type="ORF">MCHLO_10487</name>
</gene>
<accession>A0ABQ0LSL5</accession>
<protein>
    <submittedName>
        <fullName evidence="2">Uncharacterized protein</fullName>
    </submittedName>
</protein>
<sequence length="189" mass="22309">MADLPSWRGSFKRAWCLFESRDIPLPINPAYRPNVELWRNRTTPFWKHADLVPLAADRSDSEDGDEETPRREESPTPRDPEVPEDEDGERDEVADLEWENDAATFEEEMRHVIADMRHFADGLEHQVQFRDPRMLAIVKKKGAGMLRLMDACFDKEDRLNNTRRQAPRTWENSEAMFYRPVPRVRERNT</sequence>
<feature type="compositionally biased region" description="Basic and acidic residues" evidence="1">
    <location>
        <begin position="57"/>
        <end position="81"/>
    </location>
</feature>
<reference evidence="2" key="1">
    <citation type="submission" date="2014-09" db="EMBL/GenBank/DDBJ databases">
        <title>Genome sequence of the luminous mushroom Mycena chlorophos for searching fungal bioluminescence genes.</title>
        <authorList>
            <person name="Tanaka Y."/>
            <person name="Kasuga D."/>
            <person name="Oba Y."/>
            <person name="Hase S."/>
            <person name="Sato K."/>
            <person name="Oba Y."/>
            <person name="Sakakibara Y."/>
        </authorList>
    </citation>
    <scope>NUCLEOTIDE SEQUENCE</scope>
</reference>
<dbReference type="EMBL" id="DF848369">
    <property type="protein sequence ID" value="GAT53542.1"/>
    <property type="molecule type" value="Genomic_DNA"/>
</dbReference>
<evidence type="ECO:0000256" key="1">
    <source>
        <dbReference type="SAM" id="MobiDB-lite"/>
    </source>
</evidence>
<name>A0ABQ0LSL5_MYCCL</name>
<dbReference type="Proteomes" id="UP000815677">
    <property type="component" value="Unassembled WGS sequence"/>
</dbReference>
<proteinExistence type="predicted"/>
<evidence type="ECO:0000313" key="3">
    <source>
        <dbReference type="Proteomes" id="UP000815677"/>
    </source>
</evidence>
<keyword evidence="3" id="KW-1185">Reference proteome</keyword>